<comment type="caution">
    <text evidence="2">The sequence shown here is derived from an EMBL/GenBank/DDBJ whole genome shotgun (WGS) entry which is preliminary data.</text>
</comment>
<evidence type="ECO:0000256" key="1">
    <source>
        <dbReference type="ARBA" id="ARBA00022801"/>
    </source>
</evidence>
<dbReference type="Gramene" id="XM_028341496.1">
    <property type="protein sequence ID" value="XP_028197297.1"/>
    <property type="gene ID" value="LOC114382221"/>
</dbReference>
<dbReference type="InterPro" id="IPR003697">
    <property type="entry name" value="Maf-like"/>
</dbReference>
<gene>
    <name evidence="2" type="ORF">D0Y65_003071</name>
</gene>
<dbReference type="SUPFAM" id="SSF52972">
    <property type="entry name" value="ITPase-like"/>
    <property type="match status" value="1"/>
</dbReference>
<keyword evidence="3" id="KW-1185">Reference proteome</keyword>
<evidence type="ECO:0000313" key="3">
    <source>
        <dbReference type="Proteomes" id="UP000289340"/>
    </source>
</evidence>
<dbReference type="InterPro" id="IPR029001">
    <property type="entry name" value="ITPase-like_fam"/>
</dbReference>
<reference evidence="2 3" key="1">
    <citation type="submission" date="2018-09" db="EMBL/GenBank/DDBJ databases">
        <title>A high-quality reference genome of wild soybean provides a powerful tool to mine soybean genomes.</title>
        <authorList>
            <person name="Xie M."/>
            <person name="Chung C.Y.L."/>
            <person name="Li M.-W."/>
            <person name="Wong F.-L."/>
            <person name="Chan T.-F."/>
            <person name="Lam H.-M."/>
        </authorList>
    </citation>
    <scope>NUCLEOTIDE SEQUENCE [LARGE SCALE GENOMIC DNA]</scope>
    <source>
        <strain evidence="3">cv. W05</strain>
        <tissue evidence="2">Hypocotyl of etiolated seedlings</tissue>
    </source>
</reference>
<name>A0A445LJY1_GLYSO</name>
<proteinExistence type="inferred from homology"/>
<sequence length="204" mass="21918">MATKNPPFKIILGSSSKARREILAEMGYEFAIMTADIDEKGIRREKPEDLVMALAEAKADAIVQRLPVGGPLEEDASTTLLITADTVVVYRGVIREKPTSEKEAHEFIKGYSGSHAAVVGSIVVTNLATGKRCGGWDSAEVYFLEIPDEVIDSLIDEGITFNVAGGLMLEHPLTLPFVDAVVGSTDTVMGLSKALTEKLLLEAL</sequence>
<organism evidence="2 3">
    <name type="scientific">Glycine soja</name>
    <name type="common">Wild soybean</name>
    <dbReference type="NCBI Taxonomy" id="3848"/>
    <lineage>
        <taxon>Eukaryota</taxon>
        <taxon>Viridiplantae</taxon>
        <taxon>Streptophyta</taxon>
        <taxon>Embryophyta</taxon>
        <taxon>Tracheophyta</taxon>
        <taxon>Spermatophyta</taxon>
        <taxon>Magnoliopsida</taxon>
        <taxon>eudicotyledons</taxon>
        <taxon>Gunneridae</taxon>
        <taxon>Pentapetalae</taxon>
        <taxon>rosids</taxon>
        <taxon>fabids</taxon>
        <taxon>Fabales</taxon>
        <taxon>Fabaceae</taxon>
        <taxon>Papilionoideae</taxon>
        <taxon>50 kb inversion clade</taxon>
        <taxon>NPAAA clade</taxon>
        <taxon>indigoferoid/millettioid clade</taxon>
        <taxon>Phaseoleae</taxon>
        <taxon>Glycine</taxon>
        <taxon>Glycine subgen. Soja</taxon>
    </lineage>
</organism>
<dbReference type="Pfam" id="PF02545">
    <property type="entry name" value="Maf"/>
    <property type="match status" value="1"/>
</dbReference>
<evidence type="ECO:0000313" key="2">
    <source>
        <dbReference type="EMBL" id="RZC23576.1"/>
    </source>
</evidence>
<keyword evidence="1" id="KW-0378">Hydrolase</keyword>
<dbReference type="AlphaFoldDB" id="A0A445LJY1"/>
<dbReference type="PIRSF" id="PIRSF006305">
    <property type="entry name" value="Maf"/>
    <property type="match status" value="1"/>
</dbReference>
<dbReference type="Gene3D" id="3.90.950.10">
    <property type="match status" value="1"/>
</dbReference>
<dbReference type="PANTHER" id="PTHR43213:SF4">
    <property type="entry name" value="7-METHYL-GTP PYROPHOSPHATASE"/>
    <property type="match status" value="1"/>
</dbReference>
<dbReference type="SMR" id="A0A445LJY1"/>
<accession>A0A445LJY1</accession>
<protein>
    <submittedName>
        <fullName evidence="2">Maf-like protein isoform A</fullName>
    </submittedName>
</protein>
<dbReference type="PANTHER" id="PTHR43213">
    <property type="entry name" value="BIFUNCTIONAL DTTP/UTP PYROPHOSPHATASE/METHYLTRANSFERASE PROTEIN-RELATED"/>
    <property type="match status" value="1"/>
</dbReference>
<dbReference type="GO" id="GO:0047429">
    <property type="term" value="F:nucleoside triphosphate diphosphatase activity"/>
    <property type="evidence" value="ECO:0007669"/>
    <property type="project" value="InterPro"/>
</dbReference>
<dbReference type="Proteomes" id="UP000289340">
    <property type="component" value="Chromosome 2"/>
</dbReference>
<dbReference type="FunFam" id="3.90.950.10:FF:000008">
    <property type="entry name" value="Maf-like protein, expressed"/>
    <property type="match status" value="1"/>
</dbReference>
<dbReference type="CDD" id="cd00555">
    <property type="entry name" value="Maf"/>
    <property type="match status" value="1"/>
</dbReference>
<dbReference type="HAMAP" id="MF_00528">
    <property type="entry name" value="Maf"/>
    <property type="match status" value="1"/>
</dbReference>
<dbReference type="EMBL" id="QZWG01000002">
    <property type="protein sequence ID" value="RZC23576.1"/>
    <property type="molecule type" value="Genomic_DNA"/>
</dbReference>